<dbReference type="PROSITE" id="PS50949">
    <property type="entry name" value="HTH_GNTR"/>
    <property type="match status" value="1"/>
</dbReference>
<keyword evidence="1" id="KW-0805">Transcription regulation</keyword>
<dbReference type="RefSeq" id="WP_016523770.1">
    <property type="nucleotide sequence ID" value="NZ_KE332517.1"/>
</dbReference>
<protein>
    <recommendedName>
        <fullName evidence="4">HTH gntR-type domain-containing protein</fullName>
    </recommendedName>
</protein>
<feature type="domain" description="HTH gntR-type" evidence="4">
    <location>
        <begin position="17"/>
        <end position="84"/>
    </location>
</feature>
<dbReference type="SMART" id="SM00345">
    <property type="entry name" value="HTH_GNTR"/>
    <property type="match status" value="1"/>
</dbReference>
<evidence type="ECO:0000256" key="1">
    <source>
        <dbReference type="ARBA" id="ARBA00023015"/>
    </source>
</evidence>
<evidence type="ECO:0000259" key="4">
    <source>
        <dbReference type="PROSITE" id="PS50949"/>
    </source>
</evidence>
<proteinExistence type="predicted"/>
<sequence length="174" mass="19451">MSDKKESLIGGVVVKTLTYKEQAYELIKDAVLFNRFRVGAIYSQDEICEELGISRTPVREALLELQKEGYVAFARGRGVKVVPVTDEIAKDILEIRLLTEQNNAYLAAARANDQSVKDIFNCLQNLEDQLETRDGINNPDASVGVQCSMFRIVCSIRWLQSALIPFVTTQASGY</sequence>
<dbReference type="SUPFAM" id="SSF46785">
    <property type="entry name" value="Winged helix' DNA-binding domain"/>
    <property type="match status" value="1"/>
</dbReference>
<dbReference type="CDD" id="cd07377">
    <property type="entry name" value="WHTH_GntR"/>
    <property type="match status" value="1"/>
</dbReference>
<dbReference type="GO" id="GO:0003700">
    <property type="term" value="F:DNA-binding transcription factor activity"/>
    <property type="evidence" value="ECO:0007669"/>
    <property type="project" value="InterPro"/>
</dbReference>
<dbReference type="AlphaFoldDB" id="A0AA87NLJ0"/>
<dbReference type="InterPro" id="IPR036390">
    <property type="entry name" value="WH_DNA-bd_sf"/>
</dbReference>
<dbReference type="InterPro" id="IPR000524">
    <property type="entry name" value="Tscrpt_reg_HTH_GntR"/>
</dbReference>
<comment type="caution">
    <text evidence="5">The sequence shown here is derived from an EMBL/GenBank/DDBJ whole genome shotgun (WGS) entry which is preliminary data.</text>
</comment>
<organism evidence="5 6">
    <name type="scientific">Treponema medium ATCC 700293</name>
    <dbReference type="NCBI Taxonomy" id="1125700"/>
    <lineage>
        <taxon>Bacteria</taxon>
        <taxon>Pseudomonadati</taxon>
        <taxon>Spirochaetota</taxon>
        <taxon>Spirochaetia</taxon>
        <taxon>Spirochaetales</taxon>
        <taxon>Treponemataceae</taxon>
        <taxon>Treponema</taxon>
    </lineage>
</organism>
<dbReference type="Gene3D" id="1.10.10.10">
    <property type="entry name" value="Winged helix-like DNA-binding domain superfamily/Winged helix DNA-binding domain"/>
    <property type="match status" value="1"/>
</dbReference>
<dbReference type="PANTHER" id="PTHR43537">
    <property type="entry name" value="TRANSCRIPTIONAL REGULATOR, GNTR FAMILY"/>
    <property type="match status" value="1"/>
</dbReference>
<dbReference type="PRINTS" id="PR00035">
    <property type="entry name" value="HTHGNTR"/>
</dbReference>
<dbReference type="GO" id="GO:0003677">
    <property type="term" value="F:DNA binding"/>
    <property type="evidence" value="ECO:0007669"/>
    <property type="project" value="UniProtKB-KW"/>
</dbReference>
<dbReference type="Pfam" id="PF00392">
    <property type="entry name" value="GntR"/>
    <property type="match status" value="1"/>
</dbReference>
<evidence type="ECO:0000256" key="2">
    <source>
        <dbReference type="ARBA" id="ARBA00023125"/>
    </source>
</evidence>
<reference evidence="5 6" key="1">
    <citation type="submission" date="2013-04" db="EMBL/GenBank/DDBJ databases">
        <title>The Genome Sequence of Treponema medium ATCC 700293.</title>
        <authorList>
            <consortium name="The Broad Institute Genomics Platform"/>
            <person name="Earl A."/>
            <person name="Ward D."/>
            <person name="Feldgarden M."/>
            <person name="Gevers D."/>
            <person name="Leonetti C."/>
            <person name="Blanton J.M."/>
            <person name="Dewhirst F.E."/>
            <person name="Izard J."/>
            <person name="Walker B."/>
            <person name="Young S."/>
            <person name="Zeng Q."/>
            <person name="Gargeya S."/>
            <person name="Fitzgerald M."/>
            <person name="Haas B."/>
            <person name="Abouelleil A."/>
            <person name="Allen A.W."/>
            <person name="Alvarado L."/>
            <person name="Arachchi H.M."/>
            <person name="Berlin A.M."/>
            <person name="Chapman S.B."/>
            <person name="Gainer-Dewar J."/>
            <person name="Goldberg J."/>
            <person name="Griggs A."/>
            <person name="Gujja S."/>
            <person name="Hansen M."/>
            <person name="Howarth C."/>
            <person name="Imamovic A."/>
            <person name="Ireland A."/>
            <person name="Larimer J."/>
            <person name="McCowan C."/>
            <person name="Murphy C."/>
            <person name="Pearson M."/>
            <person name="Poon T.W."/>
            <person name="Priest M."/>
            <person name="Roberts A."/>
            <person name="Saif S."/>
            <person name="Shea T."/>
            <person name="Sisk P."/>
            <person name="Sykes S."/>
            <person name="Wortman J."/>
            <person name="Nusbaum C."/>
            <person name="Birren B."/>
        </authorList>
    </citation>
    <scope>NUCLEOTIDE SEQUENCE [LARGE SCALE GENOMIC DNA]</scope>
    <source>
        <strain evidence="5 6">ATCC 700293</strain>
    </source>
</reference>
<gene>
    <name evidence="5" type="ORF">HMPREF9195_01837</name>
</gene>
<dbReference type="EMBL" id="ATFE01000013">
    <property type="protein sequence ID" value="EPF28146.1"/>
    <property type="molecule type" value="Genomic_DNA"/>
</dbReference>
<evidence type="ECO:0000313" key="5">
    <source>
        <dbReference type="EMBL" id="EPF28146.1"/>
    </source>
</evidence>
<dbReference type="InterPro" id="IPR036388">
    <property type="entry name" value="WH-like_DNA-bd_sf"/>
</dbReference>
<keyword evidence="2" id="KW-0238">DNA-binding</keyword>
<keyword evidence="3" id="KW-0804">Transcription</keyword>
<dbReference type="PANTHER" id="PTHR43537:SF24">
    <property type="entry name" value="GLUCONATE OPERON TRANSCRIPTIONAL REPRESSOR"/>
    <property type="match status" value="1"/>
</dbReference>
<dbReference type="Proteomes" id="UP000014634">
    <property type="component" value="Unassembled WGS sequence"/>
</dbReference>
<evidence type="ECO:0000313" key="6">
    <source>
        <dbReference type="Proteomes" id="UP000014634"/>
    </source>
</evidence>
<accession>A0AA87NLJ0</accession>
<evidence type="ECO:0000256" key="3">
    <source>
        <dbReference type="ARBA" id="ARBA00023163"/>
    </source>
</evidence>
<name>A0AA87NLJ0_TREMD</name>